<dbReference type="PANTHER" id="PTHR42902:SF2">
    <property type="entry name" value="MALATE SYNTHASE"/>
    <property type="match status" value="1"/>
</dbReference>
<dbReference type="InterPro" id="IPR001465">
    <property type="entry name" value="Malate_synthase_TIM"/>
</dbReference>
<evidence type="ECO:0000256" key="1">
    <source>
        <dbReference type="ARBA" id="ARBA00012636"/>
    </source>
</evidence>
<dbReference type="GO" id="GO:0006099">
    <property type="term" value="P:tricarboxylic acid cycle"/>
    <property type="evidence" value="ECO:0007669"/>
    <property type="project" value="UniProtKB-KW"/>
</dbReference>
<dbReference type="FunFam" id="1.20.1220.12:FF:000001">
    <property type="entry name" value="Malate synthase"/>
    <property type="match status" value="1"/>
</dbReference>
<dbReference type="Pfam" id="PF01274">
    <property type="entry name" value="MS_TIM-barrel"/>
    <property type="match status" value="1"/>
</dbReference>
<feature type="active site" description="Proton donor" evidence="6">
    <location>
        <position position="480"/>
    </location>
</feature>
<feature type="domain" description="Malate synthase C-terminal" evidence="9">
    <location>
        <begin position="447"/>
        <end position="563"/>
    </location>
</feature>
<dbReference type="PANTHER" id="PTHR42902">
    <property type="entry name" value="MALATE SYNTHASE"/>
    <property type="match status" value="1"/>
</dbReference>
<dbReference type="Pfam" id="PF20656">
    <property type="entry name" value="MS_N"/>
    <property type="match status" value="1"/>
</dbReference>
<accession>A0A913XUQ7</accession>
<dbReference type="RefSeq" id="XP_020910120.1">
    <property type="nucleotide sequence ID" value="XM_021054461.2"/>
</dbReference>
<dbReference type="InterPro" id="IPR046363">
    <property type="entry name" value="MS_N_TIM-barrel_dom"/>
</dbReference>
<evidence type="ECO:0000313" key="11">
    <source>
        <dbReference type="Proteomes" id="UP000887567"/>
    </source>
</evidence>
<feature type="active site" description="Proton acceptor" evidence="6">
    <location>
        <position position="199"/>
    </location>
</feature>
<dbReference type="InterPro" id="IPR048355">
    <property type="entry name" value="MS_C"/>
</dbReference>
<dbReference type="Gene3D" id="3.20.20.360">
    <property type="entry name" value="Malate synthase, domain 3"/>
    <property type="match status" value="1"/>
</dbReference>
<dbReference type="Proteomes" id="UP000887567">
    <property type="component" value="Unplaced"/>
</dbReference>
<evidence type="ECO:0000256" key="6">
    <source>
        <dbReference type="PIRSR" id="PIRSR001363-1"/>
    </source>
</evidence>
<dbReference type="OrthoDB" id="4078635at2759"/>
<keyword evidence="11" id="KW-1185">Reference proteome</keyword>
<organism evidence="10 11">
    <name type="scientific">Exaiptasia diaphana</name>
    <name type="common">Tropical sea anemone</name>
    <name type="synonym">Aiptasia pulchella</name>
    <dbReference type="NCBI Taxonomy" id="2652724"/>
    <lineage>
        <taxon>Eukaryota</taxon>
        <taxon>Metazoa</taxon>
        <taxon>Cnidaria</taxon>
        <taxon>Anthozoa</taxon>
        <taxon>Hexacorallia</taxon>
        <taxon>Actiniaria</taxon>
        <taxon>Aiptasiidae</taxon>
        <taxon>Exaiptasia</taxon>
    </lineage>
</organism>
<dbReference type="GO" id="GO:0005737">
    <property type="term" value="C:cytoplasm"/>
    <property type="evidence" value="ECO:0007669"/>
    <property type="project" value="TreeGrafter"/>
</dbReference>
<dbReference type="EC" id="2.3.3.9" evidence="1"/>
<evidence type="ECO:0000259" key="8">
    <source>
        <dbReference type="Pfam" id="PF20656"/>
    </source>
</evidence>
<keyword evidence="3" id="KW-0816">Tricarboxylic acid cycle</keyword>
<dbReference type="InterPro" id="IPR044856">
    <property type="entry name" value="Malate_synth_C_sf"/>
</dbReference>
<dbReference type="InterPro" id="IPR048356">
    <property type="entry name" value="MS_N"/>
</dbReference>
<feature type="domain" description="Malate synthase N-terminal" evidence="8">
    <location>
        <begin position="59"/>
        <end position="110"/>
    </location>
</feature>
<dbReference type="PIRSF" id="PIRSF001363">
    <property type="entry name" value="Malate_synth"/>
    <property type="match status" value="1"/>
</dbReference>
<evidence type="ECO:0000256" key="2">
    <source>
        <dbReference type="ARBA" id="ARBA00022435"/>
    </source>
</evidence>
<dbReference type="GeneID" id="110247968"/>
<dbReference type="EnsemblMetazoa" id="XM_021054461.2">
    <property type="protein sequence ID" value="XP_020910120.1"/>
    <property type="gene ID" value="LOC110247968"/>
</dbReference>
<feature type="domain" description="Malate synthase TIM barrel" evidence="7">
    <location>
        <begin position="196"/>
        <end position="440"/>
    </location>
</feature>
<name>A0A913XUQ7_EXADI</name>
<protein>
    <recommendedName>
        <fullName evidence="1">malate synthase</fullName>
        <ecNumber evidence="1">2.3.3.9</ecNumber>
    </recommendedName>
</protein>
<dbReference type="GO" id="GO:0004474">
    <property type="term" value="F:malate synthase activity"/>
    <property type="evidence" value="ECO:0007669"/>
    <property type="project" value="UniProtKB-EC"/>
</dbReference>
<keyword evidence="4" id="KW-0808">Transferase</keyword>
<dbReference type="Gene3D" id="1.20.1220.12">
    <property type="entry name" value="Malate synthase, domain III"/>
    <property type="match status" value="1"/>
</dbReference>
<dbReference type="SUPFAM" id="SSF51645">
    <property type="entry name" value="Malate synthase G"/>
    <property type="match status" value="1"/>
</dbReference>
<dbReference type="GO" id="GO:0006097">
    <property type="term" value="P:glyoxylate cycle"/>
    <property type="evidence" value="ECO:0007669"/>
    <property type="project" value="UniProtKB-KW"/>
</dbReference>
<dbReference type="InterPro" id="IPR011076">
    <property type="entry name" value="Malate_synth_sf"/>
</dbReference>
<dbReference type="AlphaFoldDB" id="A0A913XUQ7"/>
<sequence>MHRDPKCNIKKHGGKGQIRETVRTSKKLIYKTGTTVHKFIEQRDEGVEISSSPVHLNDEYHTLLTHEAVQFVASLVRRFDNQVSEMLNQRQLKKLHFKKTNELPDFLDTTTTHRFWQISPIPQRLRDRRIDLGDITPANTELFKRALNSSACGIQTDLDDGHCPTWSNQLKGLYNIYQFVHGHMSGVPTIANAPLMILRPRAWNMLEHNVMIDGKVIPGPLFDFGLHIFHNGRKMLEGGDGPFLYLSKLESHLEVRLWNDIFTWAEEQLGMPFGSIKACILIESILASFELEQILFEIRDHCAGINCGMWDYSASFINTFGHRKEFILPDRKKYVSMDKQYLKSYLELVIKTCHAHGCHATGGMVPVILPQNDQHKCHQIIQNVCRVKLKEIQAGADGFLVFDLDLIPPLQQMWKQSVPSVNQLHVLRKDVNVLAKDLLTLPKGGFTLDGLCSNISVGILFIQAWLQGKGSFILNGCVEDSATAEISRSQIWQAVRHQCVLEDDSRKVTRALVGDLIHRITGELTSQSKSDVEKEQIKVSSQLLEELVFSREFPLFITTYLYENHIFIEYKKGRNNHFIV</sequence>
<dbReference type="OMA" id="WHLPERH"/>
<evidence type="ECO:0000256" key="5">
    <source>
        <dbReference type="ARBA" id="ARBA00047918"/>
    </source>
</evidence>
<evidence type="ECO:0000313" key="10">
    <source>
        <dbReference type="EnsemblMetazoa" id="XP_020910120.1"/>
    </source>
</evidence>
<comment type="catalytic activity">
    <reaction evidence="5">
        <text>glyoxylate + acetyl-CoA + H2O = (S)-malate + CoA + H(+)</text>
        <dbReference type="Rhea" id="RHEA:18181"/>
        <dbReference type="ChEBI" id="CHEBI:15377"/>
        <dbReference type="ChEBI" id="CHEBI:15378"/>
        <dbReference type="ChEBI" id="CHEBI:15589"/>
        <dbReference type="ChEBI" id="CHEBI:36655"/>
        <dbReference type="ChEBI" id="CHEBI:57287"/>
        <dbReference type="ChEBI" id="CHEBI:57288"/>
        <dbReference type="EC" id="2.3.3.9"/>
    </reaction>
</comment>
<dbReference type="InterPro" id="IPR006252">
    <property type="entry name" value="Malate_synthA"/>
</dbReference>
<dbReference type="KEGG" id="epa:110247968"/>
<evidence type="ECO:0000256" key="3">
    <source>
        <dbReference type="ARBA" id="ARBA00022532"/>
    </source>
</evidence>
<evidence type="ECO:0000256" key="4">
    <source>
        <dbReference type="ARBA" id="ARBA00022679"/>
    </source>
</evidence>
<proteinExistence type="predicted"/>
<dbReference type="Pfam" id="PF20659">
    <property type="entry name" value="MS_C"/>
    <property type="match status" value="1"/>
</dbReference>
<evidence type="ECO:0000259" key="7">
    <source>
        <dbReference type="Pfam" id="PF01274"/>
    </source>
</evidence>
<keyword evidence="2" id="KW-0329">Glyoxylate bypass</keyword>
<dbReference type="FunFam" id="3.20.20.360:FF:000001">
    <property type="entry name" value="Malate synthase"/>
    <property type="match status" value="1"/>
</dbReference>
<reference evidence="10" key="1">
    <citation type="submission" date="2022-11" db="UniProtKB">
        <authorList>
            <consortium name="EnsemblMetazoa"/>
        </authorList>
    </citation>
    <scope>IDENTIFICATION</scope>
</reference>
<evidence type="ECO:0000259" key="9">
    <source>
        <dbReference type="Pfam" id="PF20659"/>
    </source>
</evidence>